<name>A0A0K0F117_STRVS</name>
<evidence type="ECO:0000259" key="13">
    <source>
        <dbReference type="PROSITE" id="PS50118"/>
    </source>
</evidence>
<evidence type="ECO:0000256" key="5">
    <source>
        <dbReference type="ARBA" id="ARBA00022860"/>
    </source>
</evidence>
<dbReference type="PROSITE" id="PS50118">
    <property type="entry name" value="HMG_BOX_2"/>
    <property type="match status" value="1"/>
</dbReference>
<dbReference type="GO" id="GO:0007548">
    <property type="term" value="P:sex differentiation"/>
    <property type="evidence" value="ECO:0007669"/>
    <property type="project" value="UniProtKB-KW"/>
</dbReference>
<dbReference type="GO" id="GO:0005516">
    <property type="term" value="F:calmodulin binding"/>
    <property type="evidence" value="ECO:0007669"/>
    <property type="project" value="UniProtKB-KW"/>
</dbReference>
<evidence type="ECO:0000256" key="7">
    <source>
        <dbReference type="ARBA" id="ARBA00023125"/>
    </source>
</evidence>
<dbReference type="SUPFAM" id="SSF47095">
    <property type="entry name" value="HMG-box"/>
    <property type="match status" value="1"/>
</dbReference>
<evidence type="ECO:0000256" key="1">
    <source>
        <dbReference type="ARBA" id="ARBA00004324"/>
    </source>
</evidence>
<dbReference type="SMART" id="SM00398">
    <property type="entry name" value="HMG"/>
    <property type="match status" value="1"/>
</dbReference>
<comment type="function">
    <text evidence="11">Transcriptional regulator that controls a genetic switch in male development. It is necessary and sufficient for initiating male sex determination by directing the development of supporting cell precursors (pre-Sertoli cells) as Sertoli rather than granulosa cells. Involved in different aspects of gene regulation including promoter activation or repression. Binds to the DNA consensus sequence 5'-[AT]AACAA[AT]-3'. SRY HMG box recognizes DNA by partial intercalation in the minor groove and promotes DNA bending. Also involved in pre-mRNA splicing. In male adult brain involved in the maintenance of motor functions of dopaminergic neurons.</text>
</comment>
<evidence type="ECO:0000256" key="8">
    <source>
        <dbReference type="ARBA" id="ARBA00023159"/>
    </source>
</evidence>
<reference evidence="14" key="1">
    <citation type="submission" date="2014-07" db="EMBL/GenBank/DDBJ databases">
        <authorList>
            <person name="Martin A.A"/>
            <person name="De Silva N."/>
        </authorList>
    </citation>
    <scope>NUCLEOTIDE SEQUENCE</scope>
</reference>
<evidence type="ECO:0000313" key="15">
    <source>
        <dbReference type="WBParaSite" id="SVE_0248400.1"/>
    </source>
</evidence>
<dbReference type="GO" id="GO:0000978">
    <property type="term" value="F:RNA polymerase II cis-regulatory region sequence-specific DNA binding"/>
    <property type="evidence" value="ECO:0007669"/>
    <property type="project" value="TreeGrafter"/>
</dbReference>
<keyword evidence="5" id="KW-0112">Calmodulin-binding</keyword>
<dbReference type="GO" id="GO:0016607">
    <property type="term" value="C:nuclear speck"/>
    <property type="evidence" value="ECO:0007669"/>
    <property type="project" value="UniProtKB-SubCell"/>
</dbReference>
<keyword evidence="6" id="KW-0726">Sexual differentiation</keyword>
<dbReference type="InterPro" id="IPR009071">
    <property type="entry name" value="HMG_box_dom"/>
</dbReference>
<keyword evidence="9" id="KW-0804">Transcription</keyword>
<dbReference type="PANTHER" id="PTHR10270:SF161">
    <property type="entry name" value="SEX-DETERMINING REGION Y PROTEIN"/>
    <property type="match status" value="1"/>
</dbReference>
<evidence type="ECO:0000256" key="11">
    <source>
        <dbReference type="ARBA" id="ARBA00045821"/>
    </source>
</evidence>
<accession>A0A0K0F117</accession>
<dbReference type="AlphaFoldDB" id="A0A0K0F117"/>
<organism evidence="14 15">
    <name type="scientific">Strongyloides venezuelensis</name>
    <name type="common">Threadworm</name>
    <dbReference type="NCBI Taxonomy" id="75913"/>
    <lineage>
        <taxon>Eukaryota</taxon>
        <taxon>Metazoa</taxon>
        <taxon>Ecdysozoa</taxon>
        <taxon>Nematoda</taxon>
        <taxon>Chromadorea</taxon>
        <taxon>Rhabditida</taxon>
        <taxon>Tylenchina</taxon>
        <taxon>Panagrolaimomorpha</taxon>
        <taxon>Strongyloidoidea</taxon>
        <taxon>Strongyloididae</taxon>
        <taxon>Strongyloides</taxon>
    </lineage>
</organism>
<keyword evidence="4" id="KW-0221">Differentiation</keyword>
<feature type="DNA-binding region" description="HMG box" evidence="12">
    <location>
        <begin position="41"/>
        <end position="109"/>
    </location>
</feature>
<comment type="similarity">
    <text evidence="2">Belongs to the SRY family.</text>
</comment>
<evidence type="ECO:0000256" key="10">
    <source>
        <dbReference type="ARBA" id="ARBA00032498"/>
    </source>
</evidence>
<evidence type="ECO:0000313" key="14">
    <source>
        <dbReference type="Proteomes" id="UP000035680"/>
    </source>
</evidence>
<dbReference type="Proteomes" id="UP000035680">
    <property type="component" value="Unassembled WGS sequence"/>
</dbReference>
<keyword evidence="7 12" id="KW-0238">DNA-binding</keyword>
<dbReference type="GO" id="GO:0030154">
    <property type="term" value="P:cell differentiation"/>
    <property type="evidence" value="ECO:0007669"/>
    <property type="project" value="UniProtKB-KW"/>
</dbReference>
<protein>
    <recommendedName>
        <fullName evidence="3">Sex-determining region Y protein</fullName>
    </recommendedName>
    <alternativeName>
        <fullName evidence="10">Testis-determining factor</fullName>
    </alternativeName>
</protein>
<dbReference type="PANTHER" id="PTHR10270">
    <property type="entry name" value="SOX TRANSCRIPTION FACTOR"/>
    <property type="match status" value="1"/>
</dbReference>
<evidence type="ECO:0000256" key="9">
    <source>
        <dbReference type="ARBA" id="ARBA00023163"/>
    </source>
</evidence>
<reference evidence="15" key="2">
    <citation type="submission" date="2015-08" db="UniProtKB">
        <authorList>
            <consortium name="WormBaseParasite"/>
        </authorList>
    </citation>
    <scope>IDENTIFICATION</scope>
</reference>
<dbReference type="InterPro" id="IPR050140">
    <property type="entry name" value="SRY-related_HMG-box_TF-like"/>
</dbReference>
<proteinExistence type="inferred from homology"/>
<evidence type="ECO:0000256" key="2">
    <source>
        <dbReference type="ARBA" id="ARBA00005998"/>
    </source>
</evidence>
<dbReference type="GO" id="GO:0001228">
    <property type="term" value="F:DNA-binding transcription activator activity, RNA polymerase II-specific"/>
    <property type="evidence" value="ECO:0007669"/>
    <property type="project" value="TreeGrafter"/>
</dbReference>
<dbReference type="CDD" id="cd22004">
    <property type="entry name" value="HMG-box_SOX"/>
    <property type="match status" value="1"/>
</dbReference>
<evidence type="ECO:0000256" key="4">
    <source>
        <dbReference type="ARBA" id="ARBA00022782"/>
    </source>
</evidence>
<dbReference type="InterPro" id="IPR036910">
    <property type="entry name" value="HMG_box_dom_sf"/>
</dbReference>
<evidence type="ECO:0000256" key="3">
    <source>
        <dbReference type="ARBA" id="ARBA00019052"/>
    </source>
</evidence>
<keyword evidence="12" id="KW-0539">Nucleus</keyword>
<evidence type="ECO:0000256" key="12">
    <source>
        <dbReference type="PROSITE-ProRule" id="PRU00267"/>
    </source>
</evidence>
<feature type="domain" description="HMG box" evidence="13">
    <location>
        <begin position="41"/>
        <end position="109"/>
    </location>
</feature>
<keyword evidence="14" id="KW-1185">Reference proteome</keyword>
<dbReference type="Pfam" id="PF00505">
    <property type="entry name" value="HMG_box"/>
    <property type="match status" value="1"/>
</dbReference>
<dbReference type="Gene3D" id="1.10.30.10">
    <property type="entry name" value="High mobility group box domain"/>
    <property type="match status" value="1"/>
</dbReference>
<dbReference type="STRING" id="75913.A0A0K0F117"/>
<dbReference type="WBParaSite" id="SVE_0248400.1">
    <property type="protein sequence ID" value="SVE_0248400.1"/>
    <property type="gene ID" value="SVE_0248400"/>
</dbReference>
<sequence length="190" mass="23288">MMEQEDNENVCLSLQFPLNHPQGCRCDDCKRIRREINKRRVRRPMNAFMLWSKKHRSTTAAMNPGVLNSELSRILGIQWKQLPEFEKQKYIIEAERIREEHYRKYPDFKYTKEPVKIKKTQYNKQDWQHQTLNYRNQSSFEDNTPFFYSMSQQLIDMYITKDEAKYLKDNAEQEFSYMFPTDKLRQEFSW</sequence>
<keyword evidence="8" id="KW-0010">Activator</keyword>
<comment type="subcellular location">
    <subcellularLocation>
        <location evidence="1">Nucleus speckle</location>
    </subcellularLocation>
</comment>
<evidence type="ECO:0000256" key="6">
    <source>
        <dbReference type="ARBA" id="ARBA00022928"/>
    </source>
</evidence>